<comment type="caution">
    <text evidence="1">The sequence shown here is derived from an EMBL/GenBank/DDBJ whole genome shotgun (WGS) entry which is preliminary data.</text>
</comment>
<dbReference type="PANTHER" id="PTHR22930">
    <property type="match status" value="1"/>
</dbReference>
<keyword evidence="2" id="KW-1185">Reference proteome</keyword>
<sequence length="179" mass="20183">MFVYVFAHHKKNRTVAHKCSRSGEAVSRYFNQCLLAVLKLHHMLLKTPVPISDDCTDDHWKYFKNCLGALDGTLISVALPAEHKSRYRTGKSNLATNVSRVCAQDMQFICVLPGWEGFAHDGHVLRDAISIPNGLKVVIIWWALVIVIHKDSLHHIEDKDITSIKSKGVDQKVLRSIST</sequence>
<proteinExistence type="predicted"/>
<evidence type="ECO:0008006" key="3">
    <source>
        <dbReference type="Google" id="ProtNLM"/>
    </source>
</evidence>
<dbReference type="PANTHER" id="PTHR22930:SF293">
    <property type="entry name" value="PROTEIN ALP1-LIKE"/>
    <property type="match status" value="1"/>
</dbReference>
<dbReference type="InterPro" id="IPR045249">
    <property type="entry name" value="HARBI1-like"/>
</dbReference>
<reference evidence="1 2" key="1">
    <citation type="submission" date="2024-11" db="EMBL/GenBank/DDBJ databases">
        <title>A near-complete genome assembly of Cinchona calisaya.</title>
        <authorList>
            <person name="Lian D.C."/>
            <person name="Zhao X.W."/>
            <person name="Wei L."/>
        </authorList>
    </citation>
    <scope>NUCLEOTIDE SEQUENCE [LARGE SCALE GENOMIC DNA]</scope>
    <source>
        <tissue evidence="1">Nenye</tissue>
    </source>
</reference>
<accession>A0ABD3B1J9</accession>
<dbReference type="EMBL" id="JBJUIK010000001">
    <property type="protein sequence ID" value="KAL3537405.1"/>
    <property type="molecule type" value="Genomic_DNA"/>
</dbReference>
<name>A0ABD3B1J9_9GENT</name>
<dbReference type="Proteomes" id="UP001630127">
    <property type="component" value="Unassembled WGS sequence"/>
</dbReference>
<evidence type="ECO:0000313" key="1">
    <source>
        <dbReference type="EMBL" id="KAL3537405.1"/>
    </source>
</evidence>
<dbReference type="AlphaFoldDB" id="A0ABD3B1J9"/>
<organism evidence="1 2">
    <name type="scientific">Cinchona calisaya</name>
    <dbReference type="NCBI Taxonomy" id="153742"/>
    <lineage>
        <taxon>Eukaryota</taxon>
        <taxon>Viridiplantae</taxon>
        <taxon>Streptophyta</taxon>
        <taxon>Embryophyta</taxon>
        <taxon>Tracheophyta</taxon>
        <taxon>Spermatophyta</taxon>
        <taxon>Magnoliopsida</taxon>
        <taxon>eudicotyledons</taxon>
        <taxon>Gunneridae</taxon>
        <taxon>Pentapetalae</taxon>
        <taxon>asterids</taxon>
        <taxon>lamiids</taxon>
        <taxon>Gentianales</taxon>
        <taxon>Rubiaceae</taxon>
        <taxon>Cinchonoideae</taxon>
        <taxon>Cinchoneae</taxon>
        <taxon>Cinchona</taxon>
    </lineage>
</organism>
<gene>
    <name evidence="1" type="ORF">ACH5RR_000771</name>
</gene>
<protein>
    <recommendedName>
        <fullName evidence="3">DDE Tnp4 domain-containing protein</fullName>
    </recommendedName>
</protein>
<evidence type="ECO:0000313" key="2">
    <source>
        <dbReference type="Proteomes" id="UP001630127"/>
    </source>
</evidence>